<comment type="caution">
    <text evidence="1">The sequence shown here is derived from an EMBL/GenBank/DDBJ whole genome shotgun (WGS) entry which is preliminary data.</text>
</comment>
<organism evidence="1 2">
    <name type="scientific">Aspergillus mulundensis</name>
    <dbReference type="NCBI Taxonomy" id="1810919"/>
    <lineage>
        <taxon>Eukaryota</taxon>
        <taxon>Fungi</taxon>
        <taxon>Dikarya</taxon>
        <taxon>Ascomycota</taxon>
        <taxon>Pezizomycotina</taxon>
        <taxon>Eurotiomycetes</taxon>
        <taxon>Eurotiomycetidae</taxon>
        <taxon>Eurotiales</taxon>
        <taxon>Aspergillaceae</taxon>
        <taxon>Aspergillus</taxon>
        <taxon>Aspergillus subgen. Nidulantes</taxon>
    </lineage>
</organism>
<sequence length="275" mass="31304">MTTMTIPFIRETLSSEERSVEPVTTLSDRARIWMLDLRHHVRNDLTPICKRLESRICSKDRRQRFRRLQHRLFGLSEVELSSLEIYFTCWDTMREAVQRDEWLTRKLSMLKDKMQNSPDKDPAMTSLQAELDTVTQGILQNGMICESTTKLLRGVTPNFCDTPIYRAFRQTVLSDNWLDSVQLRKLCADAGGCCGRDCGCCFKSRDSRYAGPLVGGFHGHCTSACACCLEHAGVEKPANKLECLRELDFNLKPAKTDISGQRFINGLIWGIGDAK</sequence>
<dbReference type="GeneID" id="38121312"/>
<accession>A0A3D8QGD8</accession>
<evidence type="ECO:0000313" key="1">
    <source>
        <dbReference type="EMBL" id="RDW60484.1"/>
    </source>
</evidence>
<proteinExistence type="predicted"/>
<reference evidence="1 2" key="1">
    <citation type="journal article" date="2018" name="IMA Fungus">
        <title>IMA Genome-F 9: Draft genome sequence of Annulohypoxylon stygium, Aspergillus mulundensis, Berkeleyomyces basicola (syn. Thielaviopsis basicola), Ceratocystis smalleyi, two Cercospora beticola strains, Coleophoma cylindrospora, Fusarium fracticaudum, Phialophora cf. hyalina, and Morchella septimelata.</title>
        <authorList>
            <person name="Wingfield B.D."/>
            <person name="Bills G.F."/>
            <person name="Dong Y."/>
            <person name="Huang W."/>
            <person name="Nel W.J."/>
            <person name="Swalarsk-Parry B.S."/>
            <person name="Vaghefi N."/>
            <person name="Wilken P.M."/>
            <person name="An Z."/>
            <person name="de Beer Z.W."/>
            <person name="De Vos L."/>
            <person name="Chen L."/>
            <person name="Duong T.A."/>
            <person name="Gao Y."/>
            <person name="Hammerbacher A."/>
            <person name="Kikkert J.R."/>
            <person name="Li Y."/>
            <person name="Li H."/>
            <person name="Li K."/>
            <person name="Li Q."/>
            <person name="Liu X."/>
            <person name="Ma X."/>
            <person name="Naidoo K."/>
            <person name="Pethybridge S.J."/>
            <person name="Sun J."/>
            <person name="Steenkamp E.T."/>
            <person name="van der Nest M.A."/>
            <person name="van Wyk S."/>
            <person name="Wingfield M.J."/>
            <person name="Xiong C."/>
            <person name="Yue Q."/>
            <person name="Zhang X."/>
        </authorList>
    </citation>
    <scope>NUCLEOTIDE SEQUENCE [LARGE SCALE GENOMIC DNA]</scope>
    <source>
        <strain evidence="1 2">DSM 5745</strain>
    </source>
</reference>
<dbReference type="Proteomes" id="UP000256690">
    <property type="component" value="Unassembled WGS sequence"/>
</dbReference>
<keyword evidence="2" id="KW-1185">Reference proteome</keyword>
<dbReference type="STRING" id="1810919.A0A3D8QGD8"/>
<dbReference type="AlphaFoldDB" id="A0A3D8QGD8"/>
<dbReference type="EMBL" id="PVWQ01000018">
    <property type="protein sequence ID" value="RDW60484.1"/>
    <property type="molecule type" value="Genomic_DNA"/>
</dbReference>
<dbReference type="RefSeq" id="XP_026598596.1">
    <property type="nucleotide sequence ID" value="XM_026752958.1"/>
</dbReference>
<name>A0A3D8QGD8_9EURO</name>
<evidence type="ECO:0000313" key="2">
    <source>
        <dbReference type="Proteomes" id="UP000256690"/>
    </source>
</evidence>
<gene>
    <name evidence="1" type="ORF">DSM5745_10942</name>
</gene>
<protein>
    <submittedName>
        <fullName evidence="1">Uncharacterized protein</fullName>
    </submittedName>
</protein>